<dbReference type="InterPro" id="IPR028322">
    <property type="entry name" value="PNRC-like_rgn"/>
</dbReference>
<evidence type="ECO:0000313" key="2">
    <source>
        <dbReference type="Proteomes" id="UP001604336"/>
    </source>
</evidence>
<accession>A0ABD1VWD7</accession>
<dbReference type="Pfam" id="PF15365">
    <property type="entry name" value="PNRC"/>
    <property type="match status" value="1"/>
</dbReference>
<dbReference type="Proteomes" id="UP001604336">
    <property type="component" value="Unassembled WGS sequence"/>
</dbReference>
<evidence type="ECO:0000313" key="1">
    <source>
        <dbReference type="EMBL" id="KAL2540590.1"/>
    </source>
</evidence>
<organism evidence="1 2">
    <name type="scientific">Abeliophyllum distichum</name>
    <dbReference type="NCBI Taxonomy" id="126358"/>
    <lineage>
        <taxon>Eukaryota</taxon>
        <taxon>Viridiplantae</taxon>
        <taxon>Streptophyta</taxon>
        <taxon>Embryophyta</taxon>
        <taxon>Tracheophyta</taxon>
        <taxon>Spermatophyta</taxon>
        <taxon>Magnoliopsida</taxon>
        <taxon>eudicotyledons</taxon>
        <taxon>Gunneridae</taxon>
        <taxon>Pentapetalae</taxon>
        <taxon>asterids</taxon>
        <taxon>lamiids</taxon>
        <taxon>Lamiales</taxon>
        <taxon>Oleaceae</taxon>
        <taxon>Forsythieae</taxon>
        <taxon>Abeliophyllum</taxon>
    </lineage>
</organism>
<proteinExistence type="predicted"/>
<dbReference type="AlphaFoldDB" id="A0ABD1VWD7"/>
<comment type="caution">
    <text evidence="1">The sequence shown here is derived from an EMBL/GenBank/DDBJ whole genome shotgun (WGS) entry which is preliminary data.</text>
</comment>
<dbReference type="PANTHER" id="PTHR35306:SF1">
    <property type="entry name" value="VQ DOMAIN-CONTAINING PROTEIN"/>
    <property type="match status" value="1"/>
</dbReference>
<name>A0ABD1VWD7_9LAMI</name>
<dbReference type="PANTHER" id="PTHR35306">
    <property type="entry name" value="BNAA03G57290D PROTEIN"/>
    <property type="match status" value="1"/>
</dbReference>
<gene>
    <name evidence="1" type="ORF">Adt_01568</name>
</gene>
<sequence>MKEFKYSRDSISDPGIPLPLYLYLNLHSPLSLSKEIGLKKLKKIEWVLRCDTYEYIYMFHEGVGFSEIDVDLIRFWNNNQYYGSSSGHNPAAASGSFRDINCRSFQSGAGLLPSPLKSCSSTEIITKMVFSASISPKTPSPSVNEITKSSKKTAKSSVIPIPVKIKFEEKVGCLVDDFQPSERWAGPAYSNSPPPSSLPMPNFSLRPKRTVSLDLPTAASEFDLHLVSKSAPVSPTRERSPSPSDMFDSASFVTKMMSSDLFDSADSAKKMTPSDLSDSATKTLRRILNLEVSDE</sequence>
<protein>
    <submittedName>
        <fullName evidence="1">Uncharacterized protein</fullName>
    </submittedName>
</protein>
<dbReference type="EMBL" id="JBFOLK010000001">
    <property type="protein sequence ID" value="KAL2540590.1"/>
    <property type="molecule type" value="Genomic_DNA"/>
</dbReference>
<dbReference type="GO" id="GO:0016071">
    <property type="term" value="P:mRNA metabolic process"/>
    <property type="evidence" value="ECO:0007669"/>
    <property type="project" value="UniProtKB-ARBA"/>
</dbReference>
<reference evidence="2" key="1">
    <citation type="submission" date="2024-07" db="EMBL/GenBank/DDBJ databases">
        <title>Two chromosome-level genome assemblies of Korean endemic species Abeliophyllum distichum and Forsythia ovata (Oleaceae).</title>
        <authorList>
            <person name="Jang H."/>
        </authorList>
    </citation>
    <scope>NUCLEOTIDE SEQUENCE [LARGE SCALE GENOMIC DNA]</scope>
</reference>
<keyword evidence="2" id="KW-1185">Reference proteome</keyword>